<comment type="subcellular location">
    <subcellularLocation>
        <location evidence="1">Mitochondrion inner membrane</location>
        <topology evidence="1">Multi-pass membrane protein</topology>
    </subcellularLocation>
</comment>
<comment type="similarity">
    <text evidence="2 15">Belongs to the mitochondrial carrier (TC 2.A.29) family.</text>
</comment>
<evidence type="ECO:0000256" key="15">
    <source>
        <dbReference type="RuleBase" id="RU000488"/>
    </source>
</evidence>
<dbReference type="KEGG" id="obi:106878287"/>
<dbReference type="InterPro" id="IPR023395">
    <property type="entry name" value="MCP_dom_sf"/>
</dbReference>
<reference evidence="16" key="1">
    <citation type="submission" date="2015-07" db="EMBL/GenBank/DDBJ databases">
        <title>MeaNS - Measles Nucleotide Surveillance Program.</title>
        <authorList>
            <person name="Tran T."/>
            <person name="Druce J."/>
        </authorList>
    </citation>
    <scope>NUCLEOTIDE SEQUENCE</scope>
    <source>
        <strain evidence="16">UCB-OBI-ISO-001</strain>
        <tissue evidence="16">Gonad</tissue>
    </source>
</reference>
<proteinExistence type="inferred from homology"/>
<sequence length="385" mass="42486">MSKVATAATAVAVMDASNVKSKVSVQNTSNNNRLLGLAAATGSSSTSSTSPSRPRPIVRWRDMEHLVAGISGGVLSTLVLHPLDLVKIRFQVNEGTGVTARPNYNSFIHAVRSIVCSQGFTGLYQGVSANCLGAGMAWGIYFFVYNYAKTQMQAGDQKVSLGASSHILAASQAGVLSLLVVNPVFVAKTRLCLQYEQTSDLHKKTYYRGLSDALVKIFKQEGFKGFYKGFIPGVFGVSHGVIQFVTYEEMKSIYNKYHERPIHYRMSSLEYITFAAISKMIAAAATYPYQVVRSRLQDQHASYVSCRDVIEKTWRHEGAYGFYKGLVPNLIRVTPACCITFLIYETMMSKFAERREQQEQLEAALEAALELQKQDATPTVNGETE</sequence>
<name>A0A0L8GAW6_OCTBM</name>
<keyword evidence="9 14" id="KW-0472">Membrane</keyword>
<evidence type="ECO:0000256" key="10">
    <source>
        <dbReference type="ARBA" id="ARBA00050907"/>
    </source>
</evidence>
<keyword evidence="5" id="KW-0677">Repeat</keyword>
<keyword evidence="6" id="KW-0999">Mitochondrion inner membrane</keyword>
<dbReference type="AlphaFoldDB" id="A0A0L8GAW6"/>
<keyword evidence="7" id="KW-1133">Transmembrane helix</keyword>
<evidence type="ECO:0000256" key="8">
    <source>
        <dbReference type="ARBA" id="ARBA00023128"/>
    </source>
</evidence>
<organism evidence="16">
    <name type="scientific">Octopus bimaculoides</name>
    <name type="common">California two-spotted octopus</name>
    <dbReference type="NCBI Taxonomy" id="37653"/>
    <lineage>
        <taxon>Eukaryota</taxon>
        <taxon>Metazoa</taxon>
        <taxon>Spiralia</taxon>
        <taxon>Lophotrochozoa</taxon>
        <taxon>Mollusca</taxon>
        <taxon>Cephalopoda</taxon>
        <taxon>Coleoidea</taxon>
        <taxon>Octopodiformes</taxon>
        <taxon>Octopoda</taxon>
        <taxon>Incirrata</taxon>
        <taxon>Octopodidae</taxon>
        <taxon>Octopus</taxon>
    </lineage>
</organism>
<dbReference type="SUPFAM" id="SSF103506">
    <property type="entry name" value="Mitochondrial carrier"/>
    <property type="match status" value="1"/>
</dbReference>
<evidence type="ECO:0000256" key="12">
    <source>
        <dbReference type="ARBA" id="ARBA00070508"/>
    </source>
</evidence>
<evidence type="ECO:0000256" key="4">
    <source>
        <dbReference type="ARBA" id="ARBA00022692"/>
    </source>
</evidence>
<feature type="repeat" description="Solcar" evidence="14">
    <location>
        <begin position="266"/>
        <end position="350"/>
    </location>
</feature>
<comment type="function">
    <text evidence="11">Facilitates flavin adenine dinucleotide (FAD) translocation across the mitochondrial inner membrane into the mitochondrial matrix where it acts as a redox cofactor to assist flavoenzyme activities in fundamental metabolic processes including fatty acid beta-oxidation, amino acid and choline metabolism as well as mitochondrial electron transportation. In particular, provides FAD to DLD dehydrogenase of the glycine cleavage system, part of mitochondrial one-carbon metabolic pathway involved in neural tube closure in early embryogenesis.</text>
</comment>
<evidence type="ECO:0000256" key="6">
    <source>
        <dbReference type="ARBA" id="ARBA00022792"/>
    </source>
</evidence>
<evidence type="ECO:0000256" key="1">
    <source>
        <dbReference type="ARBA" id="ARBA00004448"/>
    </source>
</evidence>
<dbReference type="GO" id="GO:0015215">
    <property type="term" value="F:nucleotide transmembrane transporter activity"/>
    <property type="evidence" value="ECO:0007669"/>
    <property type="project" value="UniProtKB-ARBA"/>
</dbReference>
<dbReference type="GO" id="GO:0005743">
    <property type="term" value="C:mitochondrial inner membrane"/>
    <property type="evidence" value="ECO:0007669"/>
    <property type="project" value="UniProtKB-SubCell"/>
</dbReference>
<evidence type="ECO:0000256" key="9">
    <source>
        <dbReference type="ARBA" id="ARBA00023136"/>
    </source>
</evidence>
<dbReference type="OMA" id="TTVWKHE"/>
<evidence type="ECO:0000256" key="2">
    <source>
        <dbReference type="ARBA" id="ARBA00006375"/>
    </source>
</evidence>
<dbReference type="InterPro" id="IPR044712">
    <property type="entry name" value="SLC25A32-like"/>
</dbReference>
<dbReference type="EMBL" id="KQ423058">
    <property type="protein sequence ID" value="KOF73675.1"/>
    <property type="molecule type" value="Genomic_DNA"/>
</dbReference>
<dbReference type="PRINTS" id="PR00926">
    <property type="entry name" value="MITOCARRIER"/>
</dbReference>
<dbReference type="Pfam" id="PF00153">
    <property type="entry name" value="Mito_carr"/>
    <property type="match status" value="3"/>
</dbReference>
<feature type="repeat" description="Solcar" evidence="14">
    <location>
        <begin position="60"/>
        <end position="151"/>
    </location>
</feature>
<keyword evidence="8" id="KW-0496">Mitochondrion</keyword>
<feature type="repeat" description="Solcar" evidence="14">
    <location>
        <begin position="161"/>
        <end position="253"/>
    </location>
</feature>
<dbReference type="InterPro" id="IPR002067">
    <property type="entry name" value="MCP"/>
</dbReference>
<evidence type="ECO:0000256" key="3">
    <source>
        <dbReference type="ARBA" id="ARBA00022448"/>
    </source>
</evidence>
<dbReference type="STRING" id="37653.A0A0L8GAW6"/>
<protein>
    <recommendedName>
        <fullName evidence="12">Solute carrier family 25 member 32</fullName>
    </recommendedName>
    <alternativeName>
        <fullName evidence="13">Mitochondrial FAD transporter</fullName>
    </alternativeName>
</protein>
<dbReference type="FunFam" id="1.50.40.10:FF:000025">
    <property type="entry name" value="mitochondrial folate transporter/carrier"/>
    <property type="match status" value="1"/>
</dbReference>
<dbReference type="PROSITE" id="PS50920">
    <property type="entry name" value="SOLCAR"/>
    <property type="match status" value="3"/>
</dbReference>
<keyword evidence="3 15" id="KW-0813">Transport</keyword>
<evidence type="ECO:0000256" key="14">
    <source>
        <dbReference type="PROSITE-ProRule" id="PRU00282"/>
    </source>
</evidence>
<keyword evidence="4 14" id="KW-0812">Transmembrane</keyword>
<evidence type="ECO:0000313" key="16">
    <source>
        <dbReference type="EMBL" id="KOF73675.1"/>
    </source>
</evidence>
<evidence type="ECO:0000256" key="5">
    <source>
        <dbReference type="ARBA" id="ARBA00022737"/>
    </source>
</evidence>
<dbReference type="GO" id="GO:0015711">
    <property type="term" value="P:organic anion transport"/>
    <property type="evidence" value="ECO:0007669"/>
    <property type="project" value="UniProtKB-ARBA"/>
</dbReference>
<gene>
    <name evidence="16" type="ORF">OCBIM_22037547mg</name>
</gene>
<dbReference type="Gene3D" id="1.50.40.10">
    <property type="entry name" value="Mitochondrial carrier domain"/>
    <property type="match status" value="1"/>
</dbReference>
<dbReference type="InterPro" id="IPR018108">
    <property type="entry name" value="MCP_transmembrane"/>
</dbReference>
<comment type="catalytic activity">
    <reaction evidence="10">
        <text>FAD(in) = FAD(out)</text>
        <dbReference type="Rhea" id="RHEA:76535"/>
        <dbReference type="ChEBI" id="CHEBI:57692"/>
    </reaction>
</comment>
<evidence type="ECO:0000256" key="13">
    <source>
        <dbReference type="ARBA" id="ARBA00079992"/>
    </source>
</evidence>
<accession>A0A0L8GAW6</accession>
<dbReference type="OrthoDB" id="428293at2759"/>
<dbReference type="PANTHER" id="PTHR45683">
    <property type="entry name" value="MITOCHONDRIAL NICOTINAMIDE ADENINE DINUCLEOTIDE TRANSPORTER 1-RELATED-RELATED"/>
    <property type="match status" value="1"/>
</dbReference>
<evidence type="ECO:0000256" key="7">
    <source>
        <dbReference type="ARBA" id="ARBA00022989"/>
    </source>
</evidence>
<evidence type="ECO:0000256" key="11">
    <source>
        <dbReference type="ARBA" id="ARBA00058619"/>
    </source>
</evidence>